<keyword evidence="6" id="KW-1185">Reference proteome</keyword>
<proteinExistence type="inferred from homology"/>
<evidence type="ECO:0000256" key="1">
    <source>
        <dbReference type="ARBA" id="ARBA00037950"/>
    </source>
</evidence>
<feature type="region of interest" description="Disordered" evidence="2">
    <location>
        <begin position="546"/>
        <end position="643"/>
    </location>
</feature>
<feature type="compositionally biased region" description="Low complexity" evidence="2">
    <location>
        <begin position="662"/>
        <end position="682"/>
    </location>
</feature>
<dbReference type="eggNOG" id="ENOG502QTQN">
    <property type="taxonomic scope" value="Eukaryota"/>
</dbReference>
<feature type="compositionally biased region" description="Polar residues" evidence="2">
    <location>
        <begin position="306"/>
        <end position="315"/>
    </location>
</feature>
<feature type="compositionally biased region" description="Basic and acidic residues" evidence="2">
    <location>
        <begin position="583"/>
        <end position="606"/>
    </location>
</feature>
<accession>J3NJW9</accession>
<dbReference type="STRING" id="644352.J3NJW9"/>
<reference evidence="6" key="1">
    <citation type="submission" date="2010-07" db="EMBL/GenBank/DDBJ databases">
        <title>The genome sequence of Gaeumannomyces graminis var. tritici strain R3-111a-1.</title>
        <authorList>
            <consortium name="The Broad Institute Genome Sequencing Platform"/>
            <person name="Ma L.-J."/>
            <person name="Dead R."/>
            <person name="Young S."/>
            <person name="Zeng Q."/>
            <person name="Koehrsen M."/>
            <person name="Alvarado L."/>
            <person name="Berlin A."/>
            <person name="Chapman S.B."/>
            <person name="Chen Z."/>
            <person name="Freedman E."/>
            <person name="Gellesch M."/>
            <person name="Goldberg J."/>
            <person name="Griggs A."/>
            <person name="Gujja S."/>
            <person name="Heilman E.R."/>
            <person name="Heiman D."/>
            <person name="Hepburn T."/>
            <person name="Howarth C."/>
            <person name="Jen D."/>
            <person name="Larson L."/>
            <person name="Mehta T."/>
            <person name="Neiman D."/>
            <person name="Pearson M."/>
            <person name="Roberts A."/>
            <person name="Saif S."/>
            <person name="Shea T."/>
            <person name="Shenoy N."/>
            <person name="Sisk P."/>
            <person name="Stolte C."/>
            <person name="Sykes S."/>
            <person name="Walk T."/>
            <person name="White J."/>
            <person name="Yandava C."/>
            <person name="Haas B."/>
            <person name="Nusbaum C."/>
            <person name="Birren B."/>
        </authorList>
    </citation>
    <scope>NUCLEOTIDE SEQUENCE [LARGE SCALE GENOMIC DNA]</scope>
    <source>
        <strain evidence="6">R3-111a-1</strain>
    </source>
</reference>
<feature type="region of interest" description="Disordered" evidence="2">
    <location>
        <begin position="660"/>
        <end position="758"/>
    </location>
</feature>
<dbReference type="GO" id="GO:0031625">
    <property type="term" value="F:ubiquitin protein ligase binding"/>
    <property type="evidence" value="ECO:0007669"/>
    <property type="project" value="TreeGrafter"/>
</dbReference>
<dbReference type="GO" id="GO:0070086">
    <property type="term" value="P:ubiquitin-dependent endocytosis"/>
    <property type="evidence" value="ECO:0007669"/>
    <property type="project" value="TreeGrafter"/>
</dbReference>
<dbReference type="GO" id="GO:0005829">
    <property type="term" value="C:cytosol"/>
    <property type="evidence" value="ECO:0007669"/>
    <property type="project" value="TreeGrafter"/>
</dbReference>
<dbReference type="EnsemblFungi" id="EJT81573">
    <property type="protein sequence ID" value="EJT81573"/>
    <property type="gene ID" value="GGTG_01551"/>
</dbReference>
<dbReference type="InterPro" id="IPR011022">
    <property type="entry name" value="Arrestin_C-like"/>
</dbReference>
<feature type="region of interest" description="Disordered" evidence="2">
    <location>
        <begin position="198"/>
        <end position="283"/>
    </location>
</feature>
<evidence type="ECO:0000259" key="3">
    <source>
        <dbReference type="SMART" id="SM01017"/>
    </source>
</evidence>
<dbReference type="VEuPathDB" id="FungiDB:GGTG_01551"/>
<feature type="region of interest" description="Disordered" evidence="2">
    <location>
        <begin position="1"/>
        <end position="20"/>
    </location>
</feature>
<dbReference type="Gene3D" id="2.60.40.640">
    <property type="match status" value="1"/>
</dbReference>
<reference evidence="5" key="4">
    <citation type="journal article" date="2015" name="G3 (Bethesda)">
        <title>Genome sequences of three phytopathogenic species of the Magnaporthaceae family of fungi.</title>
        <authorList>
            <person name="Okagaki L.H."/>
            <person name="Nunes C.C."/>
            <person name="Sailsbery J."/>
            <person name="Clay B."/>
            <person name="Brown D."/>
            <person name="John T."/>
            <person name="Oh Y."/>
            <person name="Young N."/>
            <person name="Fitzgerald M."/>
            <person name="Haas B.J."/>
            <person name="Zeng Q."/>
            <person name="Young S."/>
            <person name="Adiconis X."/>
            <person name="Fan L."/>
            <person name="Levin J.Z."/>
            <person name="Mitchell T.K."/>
            <person name="Okubara P.A."/>
            <person name="Farman M.L."/>
            <person name="Kohn L.M."/>
            <person name="Birren B."/>
            <person name="Ma L.-J."/>
            <person name="Dean R.A."/>
        </authorList>
    </citation>
    <scope>NUCLEOTIDE SEQUENCE</scope>
    <source>
        <strain evidence="5">R3-111a-1</strain>
    </source>
</reference>
<dbReference type="OrthoDB" id="7785529at2759"/>
<dbReference type="InterPro" id="IPR050357">
    <property type="entry name" value="Arrestin_domain-protein"/>
</dbReference>
<reference evidence="5" key="5">
    <citation type="submission" date="2018-04" db="UniProtKB">
        <authorList>
            <consortium name="EnsemblFungi"/>
        </authorList>
    </citation>
    <scope>IDENTIFICATION</scope>
    <source>
        <strain evidence="5">R3-111a-1</strain>
    </source>
</reference>
<dbReference type="GeneID" id="20342009"/>
<dbReference type="SMART" id="SM01017">
    <property type="entry name" value="Arrestin_C"/>
    <property type="match status" value="1"/>
</dbReference>
<dbReference type="Pfam" id="PF00339">
    <property type="entry name" value="Arrestin_N"/>
    <property type="match status" value="1"/>
</dbReference>
<feature type="region of interest" description="Disordered" evidence="2">
    <location>
        <begin position="295"/>
        <end position="324"/>
    </location>
</feature>
<feature type="domain" description="Arrestin C-terminal-like" evidence="3">
    <location>
        <begin position="325"/>
        <end position="487"/>
    </location>
</feature>
<dbReference type="GO" id="GO:0030674">
    <property type="term" value="F:protein-macromolecule adaptor activity"/>
    <property type="evidence" value="ECO:0007669"/>
    <property type="project" value="TreeGrafter"/>
</dbReference>
<organism evidence="4">
    <name type="scientific">Gaeumannomyces tritici (strain R3-111a-1)</name>
    <name type="common">Wheat and barley take-all root rot fungus</name>
    <name type="synonym">Gaeumannomyces graminis var. tritici</name>
    <dbReference type="NCBI Taxonomy" id="644352"/>
    <lineage>
        <taxon>Eukaryota</taxon>
        <taxon>Fungi</taxon>
        <taxon>Dikarya</taxon>
        <taxon>Ascomycota</taxon>
        <taxon>Pezizomycotina</taxon>
        <taxon>Sordariomycetes</taxon>
        <taxon>Sordariomycetidae</taxon>
        <taxon>Magnaporthales</taxon>
        <taxon>Magnaporthaceae</taxon>
        <taxon>Gaeumannomyces</taxon>
    </lineage>
</organism>
<dbReference type="PANTHER" id="PTHR11188">
    <property type="entry name" value="ARRESTIN DOMAIN CONTAINING PROTEIN"/>
    <property type="match status" value="1"/>
</dbReference>
<dbReference type="HOGENOM" id="CLU_006001_0_0_1"/>
<dbReference type="AlphaFoldDB" id="J3NJW9"/>
<gene>
    <name evidence="5" type="primary">20342009</name>
    <name evidence="4" type="ORF">GGTG_01551</name>
</gene>
<dbReference type="InterPro" id="IPR014756">
    <property type="entry name" value="Ig_E-set"/>
</dbReference>
<dbReference type="Pfam" id="PF02752">
    <property type="entry name" value="Arrestin_C"/>
    <property type="match status" value="1"/>
</dbReference>
<reference evidence="4" key="3">
    <citation type="submission" date="2010-09" db="EMBL/GenBank/DDBJ databases">
        <title>Annotation of Gaeumannomyces graminis var. tritici R3-111a-1.</title>
        <authorList>
            <consortium name="The Broad Institute Genome Sequencing Platform"/>
            <person name="Ma L.-J."/>
            <person name="Dead R."/>
            <person name="Young S.K."/>
            <person name="Zeng Q."/>
            <person name="Gargeya S."/>
            <person name="Fitzgerald M."/>
            <person name="Haas B."/>
            <person name="Abouelleil A."/>
            <person name="Alvarado L."/>
            <person name="Arachchi H.M."/>
            <person name="Berlin A."/>
            <person name="Brown A."/>
            <person name="Chapman S.B."/>
            <person name="Chen Z."/>
            <person name="Dunbar C."/>
            <person name="Freedman E."/>
            <person name="Gearin G."/>
            <person name="Gellesch M."/>
            <person name="Goldberg J."/>
            <person name="Griggs A."/>
            <person name="Gujja S."/>
            <person name="Heiman D."/>
            <person name="Howarth C."/>
            <person name="Larson L."/>
            <person name="Lui A."/>
            <person name="MacDonald P.J.P."/>
            <person name="Mehta T."/>
            <person name="Montmayeur A."/>
            <person name="Murphy C."/>
            <person name="Neiman D."/>
            <person name="Pearson M."/>
            <person name="Priest M."/>
            <person name="Roberts A."/>
            <person name="Saif S."/>
            <person name="Shea T."/>
            <person name="Shenoy N."/>
            <person name="Sisk P."/>
            <person name="Stolte C."/>
            <person name="Sykes S."/>
            <person name="Yandava C."/>
            <person name="Wortman J."/>
            <person name="Nusbaum C."/>
            <person name="Birren B."/>
        </authorList>
    </citation>
    <scope>NUCLEOTIDE SEQUENCE</scope>
    <source>
        <strain evidence="4">R3-111a-1</strain>
    </source>
</reference>
<evidence type="ECO:0000313" key="4">
    <source>
        <dbReference type="EMBL" id="EJT81573.1"/>
    </source>
</evidence>
<dbReference type="RefSeq" id="XP_009217582.1">
    <property type="nucleotide sequence ID" value="XM_009219318.1"/>
</dbReference>
<sequence>MGANSASRHRPPSLEDTPSGRSFFSRISLLSRSRTRHLNDFYIRPAEPHRKYAAGDHVTGAVFLTVLKPIRITHLTVTLHGFVKVFKSPNASQDPPVNPALVESGITGRIRYFGNGHASLFQDEQVLSADGKLEAGRYEFNFDLVFPSKGLPSSIDFERGTISYLITATLTRPNTISPTITCERKVCLVEQVDIGTLPLPRPRTISLEPISKGPRRRRPDRPPGHDRGSIAVSDTNDAAQSDLKSSRGPESVADGSVMAAHEAAGQESRSVPRSPTRVDIPDMTSEVSAETMMSGSTGAGYRVSDPVTSSSSAGSQVGARTPTPDEKTITASIEMLKGGFLPGDFIPVKVCVHHIKRIKSVHGVIATLYRQGRIDSAPPISLFTDLSKEEIRRLEKEEYFPRSKTGLSGLSLSSAGSCSVFRKDLSQAFGPLIIDPVSLEASVTISVRVPEDVFPTIKGVPGELISFKYQLEVIVDLGGKLASQIQSGQGGPSGAPAPVAAVRNPYEHGSSMTMGQWGASIIDTDQLRRQKGVISVVFEVPVGTLDSSRQRPRGSLRPKLEREQAYETPSLSPQPMVAVVYGSDEKRRTAEDEVEDERYSNYRDGDGMAPPIIDEYAPSPHYTARNAQSHPAPVYIPPPNVPVEAGLSEKERIRRAEQRLLPSQPSAAESSSSAAPAAAAAPAEDDLYDVEDQSHRQDVSVPSGPSAPTLEDLEPGAASGSGEDKLERERQRLLAEASAPPEFPEDYDAGPSAPPISATAPVLELELGPSAPMFAEDDELDYGSSYTYHERAFASHSGHHHGLPLARAATAPVEPLPRYQR</sequence>
<dbReference type="InterPro" id="IPR014752">
    <property type="entry name" value="Arrestin-like_C"/>
</dbReference>
<dbReference type="EMBL" id="GL385395">
    <property type="protein sequence ID" value="EJT81573.1"/>
    <property type="molecule type" value="Genomic_DNA"/>
</dbReference>
<dbReference type="PANTHER" id="PTHR11188:SF161">
    <property type="entry name" value="PH-RESPONSE REGULATOR PROTEIN PALF_RIM8"/>
    <property type="match status" value="1"/>
</dbReference>
<dbReference type="Proteomes" id="UP000006039">
    <property type="component" value="Unassembled WGS sequence"/>
</dbReference>
<evidence type="ECO:0000313" key="6">
    <source>
        <dbReference type="Proteomes" id="UP000006039"/>
    </source>
</evidence>
<evidence type="ECO:0000256" key="2">
    <source>
        <dbReference type="SAM" id="MobiDB-lite"/>
    </source>
</evidence>
<comment type="similarity">
    <text evidence="1">Belongs to the arrestin family. PalF/RIM8 subfamily.</text>
</comment>
<reference evidence="4" key="2">
    <citation type="submission" date="2010-07" db="EMBL/GenBank/DDBJ databases">
        <authorList>
            <consortium name="The Broad Institute Genome Sequencing Platform"/>
            <consortium name="Broad Institute Genome Sequencing Center for Infectious Disease"/>
            <person name="Ma L.-J."/>
            <person name="Dead R."/>
            <person name="Young S."/>
            <person name="Zeng Q."/>
            <person name="Koehrsen M."/>
            <person name="Alvarado L."/>
            <person name="Berlin A."/>
            <person name="Chapman S.B."/>
            <person name="Chen Z."/>
            <person name="Freedman E."/>
            <person name="Gellesch M."/>
            <person name="Goldberg J."/>
            <person name="Griggs A."/>
            <person name="Gujja S."/>
            <person name="Heilman E.R."/>
            <person name="Heiman D."/>
            <person name="Hepburn T."/>
            <person name="Howarth C."/>
            <person name="Jen D."/>
            <person name="Larson L."/>
            <person name="Mehta T."/>
            <person name="Neiman D."/>
            <person name="Pearson M."/>
            <person name="Roberts A."/>
            <person name="Saif S."/>
            <person name="Shea T."/>
            <person name="Shenoy N."/>
            <person name="Sisk P."/>
            <person name="Stolte C."/>
            <person name="Sykes S."/>
            <person name="Walk T."/>
            <person name="White J."/>
            <person name="Yandava C."/>
            <person name="Haas B."/>
            <person name="Nusbaum C."/>
            <person name="Birren B."/>
        </authorList>
    </citation>
    <scope>NUCLEOTIDE SEQUENCE</scope>
    <source>
        <strain evidence="4">R3-111a-1</strain>
    </source>
</reference>
<dbReference type="FunCoup" id="J3NJW9">
    <property type="interactions" value="23"/>
</dbReference>
<protein>
    <submittedName>
        <fullName evidence="4">pH-response regulator protein palF/RIM8</fullName>
    </submittedName>
</protein>
<name>J3NJW9_GAET3</name>
<feature type="compositionally biased region" description="Polar residues" evidence="2">
    <location>
        <begin position="232"/>
        <end position="243"/>
    </location>
</feature>
<evidence type="ECO:0000313" key="5">
    <source>
        <dbReference type="EnsemblFungi" id="EJT81573"/>
    </source>
</evidence>
<dbReference type="InterPro" id="IPR011021">
    <property type="entry name" value="Arrestin-like_N"/>
</dbReference>
<dbReference type="GO" id="GO:0005886">
    <property type="term" value="C:plasma membrane"/>
    <property type="evidence" value="ECO:0007669"/>
    <property type="project" value="TreeGrafter"/>
</dbReference>
<feature type="compositionally biased region" description="Basic and acidic residues" evidence="2">
    <location>
        <begin position="722"/>
        <end position="733"/>
    </location>
</feature>
<dbReference type="SUPFAM" id="SSF81296">
    <property type="entry name" value="E set domains"/>
    <property type="match status" value="1"/>
</dbReference>